<evidence type="ECO:0000256" key="1">
    <source>
        <dbReference type="SAM" id="MobiDB-lite"/>
    </source>
</evidence>
<proteinExistence type="predicted"/>
<dbReference type="OrthoDB" id="3054925at2759"/>
<feature type="region of interest" description="Disordered" evidence="1">
    <location>
        <begin position="171"/>
        <end position="223"/>
    </location>
</feature>
<dbReference type="GeneID" id="66071239"/>
<evidence type="ECO:0000313" key="3">
    <source>
        <dbReference type="Proteomes" id="UP001049176"/>
    </source>
</evidence>
<comment type="caution">
    <text evidence="2">The sequence shown here is derived from an EMBL/GenBank/DDBJ whole genome shotgun (WGS) entry which is preliminary data.</text>
</comment>
<accession>A0A9P7RN48</accession>
<dbReference type="AlphaFoldDB" id="A0A9P7RN48"/>
<dbReference type="RefSeq" id="XP_043002671.1">
    <property type="nucleotide sequence ID" value="XM_043159073.1"/>
</dbReference>
<feature type="compositionally biased region" description="Polar residues" evidence="1">
    <location>
        <begin position="173"/>
        <end position="189"/>
    </location>
</feature>
<gene>
    <name evidence="2" type="ORF">E1B28_002163</name>
</gene>
<feature type="compositionally biased region" description="Low complexity" evidence="1">
    <location>
        <begin position="194"/>
        <end position="223"/>
    </location>
</feature>
<sequence>MAPSQSVSKNTRPRTKTVTLKLQVAPRARAHPINRRQPRPHLSVNQRIHSLLTDPLVHKQSLGSFRISCLACGQRVQLDKRESRPFYAFNWTKHRNANCQRAIEAQKRINDGQKFEVAEVWKTWSRDWLTKDDKESDKADKAKGRGLYDPIWREQWVKLGILEGSECGDTDVVSGSSRDIQRLSLSPASDMTRRTPSGSRGSSTDFQWSDSNSSGSDSGSTSTTILPMDCNELRLARFLSTIGLHCLASVALDEEGARQQ</sequence>
<reference evidence="2" key="1">
    <citation type="journal article" date="2021" name="Genome Biol. Evol.">
        <title>The assembled and annotated genome of the fairy-ring fungus Marasmius oreades.</title>
        <authorList>
            <person name="Hiltunen M."/>
            <person name="Ament-Velasquez S.L."/>
            <person name="Johannesson H."/>
        </authorList>
    </citation>
    <scope>NUCLEOTIDE SEQUENCE</scope>
    <source>
        <strain evidence="2">03SP1</strain>
    </source>
</reference>
<dbReference type="Proteomes" id="UP001049176">
    <property type="component" value="Chromosome 10"/>
</dbReference>
<keyword evidence="3" id="KW-1185">Reference proteome</keyword>
<protein>
    <submittedName>
        <fullName evidence="2">Uncharacterized protein</fullName>
    </submittedName>
</protein>
<dbReference type="EMBL" id="CM032190">
    <property type="protein sequence ID" value="KAG7086200.1"/>
    <property type="molecule type" value="Genomic_DNA"/>
</dbReference>
<name>A0A9P7RN48_9AGAR</name>
<organism evidence="2 3">
    <name type="scientific">Marasmius oreades</name>
    <name type="common">fairy-ring Marasmius</name>
    <dbReference type="NCBI Taxonomy" id="181124"/>
    <lineage>
        <taxon>Eukaryota</taxon>
        <taxon>Fungi</taxon>
        <taxon>Dikarya</taxon>
        <taxon>Basidiomycota</taxon>
        <taxon>Agaricomycotina</taxon>
        <taxon>Agaricomycetes</taxon>
        <taxon>Agaricomycetidae</taxon>
        <taxon>Agaricales</taxon>
        <taxon>Marasmiineae</taxon>
        <taxon>Marasmiaceae</taxon>
        <taxon>Marasmius</taxon>
    </lineage>
</organism>
<evidence type="ECO:0000313" key="2">
    <source>
        <dbReference type="EMBL" id="KAG7086200.1"/>
    </source>
</evidence>
<dbReference type="KEGG" id="more:E1B28_002163"/>